<accession>A0A1F7UKJ6</accession>
<evidence type="ECO:0000256" key="8">
    <source>
        <dbReference type="ARBA" id="ARBA00023196"/>
    </source>
</evidence>
<dbReference type="PRINTS" id="PR00126">
    <property type="entry name" value="ATPASEGAMMA"/>
</dbReference>
<dbReference type="AlphaFoldDB" id="A0A1F7UKJ6"/>
<comment type="subcellular location">
    <subcellularLocation>
        <location evidence="10">Cell membrane</location>
        <topology evidence="10">Peripheral membrane protein</topology>
    </subcellularLocation>
    <subcellularLocation>
        <location evidence="2">Membrane</location>
        <topology evidence="2">Peripheral membrane protein</topology>
    </subcellularLocation>
</comment>
<evidence type="ECO:0000313" key="11">
    <source>
        <dbReference type="EMBL" id="OGL78254.1"/>
    </source>
</evidence>
<dbReference type="SUPFAM" id="SSF52943">
    <property type="entry name" value="ATP synthase (F1-ATPase), gamma subunit"/>
    <property type="match status" value="1"/>
</dbReference>
<evidence type="ECO:0000256" key="5">
    <source>
        <dbReference type="ARBA" id="ARBA00022781"/>
    </source>
</evidence>
<sequence length="322" mass="36030">MPGQGREIRRRIKSIKSTRQITKAMELVSAAKMRRAVANVLATRPYAALAWDMVKEISKNMHAGAHALLAEREQIKKIGLILITSNRGLAGSFNANVINLARSFIQRHREEGKVEADLVIMGKKGRDVAVKHGHTVIAEFTKVDVTTRVDEVRPLAKLVMEEYLKGTYDRIVMVYTDFVSTLTQKPRVKQLLPIVGEDPYLGVVGASVRDKEREFTQNQDGVKSRIESRELASTEEDGYLFEPSSQAVLDELLPRLVEIQIYQAILESDASEHSARMLAMQNASEAAGDMMQELTLLYNRTRQAAITQEIAEISAGRIAIER</sequence>
<evidence type="ECO:0000256" key="4">
    <source>
        <dbReference type="ARBA" id="ARBA00022448"/>
    </source>
</evidence>
<dbReference type="STRING" id="1802397.A3J43_03310"/>
<organism evidence="11 12">
    <name type="scientific">Candidatus Uhrbacteria bacterium RIFCSPHIGHO2_12_FULL_54_23</name>
    <dbReference type="NCBI Taxonomy" id="1802397"/>
    <lineage>
        <taxon>Bacteria</taxon>
        <taxon>Candidatus Uhriibacteriota</taxon>
    </lineage>
</organism>
<dbReference type="Proteomes" id="UP000176604">
    <property type="component" value="Unassembled WGS sequence"/>
</dbReference>
<dbReference type="Gene3D" id="3.40.1380.10">
    <property type="match status" value="1"/>
</dbReference>
<evidence type="ECO:0000313" key="12">
    <source>
        <dbReference type="Proteomes" id="UP000176604"/>
    </source>
</evidence>
<dbReference type="PANTHER" id="PTHR11693:SF22">
    <property type="entry name" value="ATP SYNTHASE SUBUNIT GAMMA, MITOCHONDRIAL"/>
    <property type="match status" value="1"/>
</dbReference>
<keyword evidence="5 10" id="KW-0375">Hydrogen ion transport</keyword>
<proteinExistence type="inferred from homology"/>
<comment type="caution">
    <text evidence="11">The sequence shown here is derived from an EMBL/GenBank/DDBJ whole genome shotgun (WGS) entry which is preliminary data.</text>
</comment>
<keyword evidence="4 10" id="KW-0813">Transport</keyword>
<dbReference type="InterPro" id="IPR035968">
    <property type="entry name" value="ATP_synth_F1_ATPase_gsu"/>
</dbReference>
<evidence type="ECO:0000256" key="6">
    <source>
        <dbReference type="ARBA" id="ARBA00023065"/>
    </source>
</evidence>
<dbReference type="GO" id="GO:0045259">
    <property type="term" value="C:proton-transporting ATP synthase complex"/>
    <property type="evidence" value="ECO:0007669"/>
    <property type="project" value="UniProtKB-KW"/>
</dbReference>
<dbReference type="GO" id="GO:0005524">
    <property type="term" value="F:ATP binding"/>
    <property type="evidence" value="ECO:0007669"/>
    <property type="project" value="UniProtKB-UniRule"/>
</dbReference>
<dbReference type="Pfam" id="PF00231">
    <property type="entry name" value="ATP-synt"/>
    <property type="match status" value="1"/>
</dbReference>
<evidence type="ECO:0000256" key="10">
    <source>
        <dbReference type="HAMAP-Rule" id="MF_00815"/>
    </source>
</evidence>
<name>A0A1F7UKJ6_9BACT</name>
<keyword evidence="8 10" id="KW-0139">CF(1)</keyword>
<dbReference type="GO" id="GO:0005886">
    <property type="term" value="C:plasma membrane"/>
    <property type="evidence" value="ECO:0007669"/>
    <property type="project" value="UniProtKB-SubCell"/>
</dbReference>
<gene>
    <name evidence="10" type="primary">atpG</name>
    <name evidence="11" type="ORF">A3J43_03310</name>
</gene>
<dbReference type="InterPro" id="IPR000131">
    <property type="entry name" value="ATP_synth_F1_gsu"/>
</dbReference>
<keyword evidence="9 10" id="KW-0066">ATP synthesis</keyword>
<dbReference type="EMBL" id="MGEF01000036">
    <property type="protein sequence ID" value="OGL78254.1"/>
    <property type="molecule type" value="Genomic_DNA"/>
</dbReference>
<comment type="subunit">
    <text evidence="10">F-type ATPases have 2 components, CF(1) - the catalytic core - and CF(0) - the membrane proton channel. CF(1) has five subunits: alpha(3), beta(3), gamma(1), delta(1), epsilon(1). CF(0) has three main subunits: a, b and c.</text>
</comment>
<protein>
    <recommendedName>
        <fullName evidence="10">ATP synthase gamma chain</fullName>
    </recommendedName>
    <alternativeName>
        <fullName evidence="10">ATP synthase F1 sector gamma subunit</fullName>
    </alternativeName>
    <alternativeName>
        <fullName evidence="10">F-ATPase gamma subunit</fullName>
    </alternativeName>
</protein>
<evidence type="ECO:0000256" key="7">
    <source>
        <dbReference type="ARBA" id="ARBA00023136"/>
    </source>
</evidence>
<evidence type="ECO:0000256" key="3">
    <source>
        <dbReference type="ARBA" id="ARBA00007681"/>
    </source>
</evidence>
<dbReference type="CDD" id="cd12151">
    <property type="entry name" value="F1-ATPase_gamma"/>
    <property type="match status" value="1"/>
</dbReference>
<dbReference type="NCBIfam" id="TIGR01146">
    <property type="entry name" value="ATPsyn_F1gamma"/>
    <property type="match status" value="1"/>
</dbReference>
<keyword evidence="6 10" id="KW-0406">Ion transport</keyword>
<keyword evidence="7 10" id="KW-0472">Membrane</keyword>
<dbReference type="Gene3D" id="1.10.287.80">
    <property type="entry name" value="ATP synthase, gamma subunit, helix hairpin domain"/>
    <property type="match status" value="2"/>
</dbReference>
<comment type="function">
    <text evidence="1 10">Produces ATP from ADP in the presence of a proton gradient across the membrane. The gamma chain is believed to be important in regulating ATPase activity and the flow of protons through the CF(0) complex.</text>
</comment>
<reference evidence="11 12" key="1">
    <citation type="journal article" date="2016" name="Nat. Commun.">
        <title>Thousands of microbial genomes shed light on interconnected biogeochemical processes in an aquifer system.</title>
        <authorList>
            <person name="Anantharaman K."/>
            <person name="Brown C.T."/>
            <person name="Hug L.A."/>
            <person name="Sharon I."/>
            <person name="Castelle C.J."/>
            <person name="Probst A.J."/>
            <person name="Thomas B.C."/>
            <person name="Singh A."/>
            <person name="Wilkins M.J."/>
            <person name="Karaoz U."/>
            <person name="Brodie E.L."/>
            <person name="Williams K.H."/>
            <person name="Hubbard S.S."/>
            <person name="Banfield J.F."/>
        </authorList>
    </citation>
    <scope>NUCLEOTIDE SEQUENCE [LARGE SCALE GENOMIC DNA]</scope>
</reference>
<dbReference type="GO" id="GO:0046933">
    <property type="term" value="F:proton-transporting ATP synthase activity, rotational mechanism"/>
    <property type="evidence" value="ECO:0007669"/>
    <property type="project" value="UniProtKB-UniRule"/>
</dbReference>
<dbReference type="GO" id="GO:0042777">
    <property type="term" value="P:proton motive force-driven plasma membrane ATP synthesis"/>
    <property type="evidence" value="ECO:0007669"/>
    <property type="project" value="UniProtKB-UniRule"/>
</dbReference>
<evidence type="ECO:0000256" key="9">
    <source>
        <dbReference type="ARBA" id="ARBA00023310"/>
    </source>
</evidence>
<keyword evidence="10" id="KW-1003">Cell membrane</keyword>
<comment type="similarity">
    <text evidence="3 10">Belongs to the ATPase gamma chain family.</text>
</comment>
<evidence type="ECO:0000256" key="2">
    <source>
        <dbReference type="ARBA" id="ARBA00004170"/>
    </source>
</evidence>
<evidence type="ECO:0000256" key="1">
    <source>
        <dbReference type="ARBA" id="ARBA00003456"/>
    </source>
</evidence>
<dbReference type="PANTHER" id="PTHR11693">
    <property type="entry name" value="ATP SYNTHASE GAMMA CHAIN"/>
    <property type="match status" value="1"/>
</dbReference>
<dbReference type="HAMAP" id="MF_00815">
    <property type="entry name" value="ATP_synth_gamma_bact"/>
    <property type="match status" value="1"/>
</dbReference>